<protein>
    <submittedName>
        <fullName evidence="2">Uncharacterized protein</fullName>
    </submittedName>
</protein>
<reference evidence="2" key="1">
    <citation type="submission" date="2023-06" db="EMBL/GenBank/DDBJ databases">
        <title>Genomic analysis of the entomopathogenic nematode Steinernema hermaphroditum.</title>
        <authorList>
            <person name="Schwarz E.M."/>
            <person name="Heppert J.K."/>
            <person name="Baniya A."/>
            <person name="Schwartz H.T."/>
            <person name="Tan C.-H."/>
            <person name="Antoshechkin I."/>
            <person name="Sternberg P.W."/>
            <person name="Goodrich-Blair H."/>
            <person name="Dillman A.R."/>
        </authorList>
    </citation>
    <scope>NUCLEOTIDE SEQUENCE</scope>
    <source>
        <strain evidence="2">PS9179</strain>
        <tissue evidence="2">Whole animal</tissue>
    </source>
</reference>
<evidence type="ECO:0000256" key="1">
    <source>
        <dbReference type="SAM" id="MobiDB-lite"/>
    </source>
</evidence>
<evidence type="ECO:0000313" key="2">
    <source>
        <dbReference type="EMBL" id="KAK0417544.1"/>
    </source>
</evidence>
<proteinExistence type="predicted"/>
<name>A0AA39M1W0_9BILA</name>
<dbReference type="Proteomes" id="UP001175271">
    <property type="component" value="Unassembled WGS sequence"/>
</dbReference>
<dbReference type="EMBL" id="JAUCMV010000002">
    <property type="protein sequence ID" value="KAK0417544.1"/>
    <property type="molecule type" value="Genomic_DNA"/>
</dbReference>
<feature type="region of interest" description="Disordered" evidence="1">
    <location>
        <begin position="1"/>
        <end position="25"/>
    </location>
</feature>
<gene>
    <name evidence="2" type="ORF">QR680_013072</name>
</gene>
<comment type="caution">
    <text evidence="2">The sequence shown here is derived from an EMBL/GenBank/DDBJ whole genome shotgun (WGS) entry which is preliminary data.</text>
</comment>
<sequence>MSSTFPPKNTAREEKCTSPRILEGAKDGVIPQKSQFVIDSGNNFAEYGARRSREDGWPWKTSIRLMRLRWGMSEDRKGNVSTVEIRLGNDGNVAEKINDGEMLGILGQRDALTWKH</sequence>
<organism evidence="2 3">
    <name type="scientific">Steinernema hermaphroditum</name>
    <dbReference type="NCBI Taxonomy" id="289476"/>
    <lineage>
        <taxon>Eukaryota</taxon>
        <taxon>Metazoa</taxon>
        <taxon>Ecdysozoa</taxon>
        <taxon>Nematoda</taxon>
        <taxon>Chromadorea</taxon>
        <taxon>Rhabditida</taxon>
        <taxon>Tylenchina</taxon>
        <taxon>Panagrolaimomorpha</taxon>
        <taxon>Strongyloidoidea</taxon>
        <taxon>Steinernematidae</taxon>
        <taxon>Steinernema</taxon>
    </lineage>
</organism>
<accession>A0AA39M1W0</accession>
<dbReference type="AlphaFoldDB" id="A0AA39M1W0"/>
<keyword evidence="3" id="KW-1185">Reference proteome</keyword>
<evidence type="ECO:0000313" key="3">
    <source>
        <dbReference type="Proteomes" id="UP001175271"/>
    </source>
</evidence>